<dbReference type="RefSeq" id="WP_157744940.1">
    <property type="nucleotide sequence ID" value="NZ_LT607753.1"/>
</dbReference>
<dbReference type="EMBL" id="LT607753">
    <property type="protein sequence ID" value="SCG43245.1"/>
    <property type="molecule type" value="Genomic_DNA"/>
</dbReference>
<accession>A0A1C5HB58</accession>
<feature type="region of interest" description="Disordered" evidence="1">
    <location>
        <begin position="66"/>
        <end position="98"/>
    </location>
</feature>
<sequence>MSEQTRPQPRTAPAGVTDPLLWRLAADVAQAHQPDRTGRCDNLLCDRQEWPCEAASNARRALEMSGLAAEELPGPPRAESESSLPALPHRRSRTAEAA</sequence>
<dbReference type="OrthoDB" id="3295129at2"/>
<organism evidence="2 3">
    <name type="scientific">Micromonospora coxensis</name>
    <dbReference type="NCBI Taxonomy" id="356852"/>
    <lineage>
        <taxon>Bacteria</taxon>
        <taxon>Bacillati</taxon>
        <taxon>Actinomycetota</taxon>
        <taxon>Actinomycetes</taxon>
        <taxon>Micromonosporales</taxon>
        <taxon>Micromonosporaceae</taxon>
        <taxon>Micromonospora</taxon>
    </lineage>
</organism>
<dbReference type="AlphaFoldDB" id="A0A1C5HB58"/>
<evidence type="ECO:0000313" key="3">
    <source>
        <dbReference type="Proteomes" id="UP000198215"/>
    </source>
</evidence>
<proteinExistence type="predicted"/>
<dbReference type="Proteomes" id="UP000198215">
    <property type="component" value="Chromosome I"/>
</dbReference>
<keyword evidence="3" id="KW-1185">Reference proteome</keyword>
<evidence type="ECO:0000256" key="1">
    <source>
        <dbReference type="SAM" id="MobiDB-lite"/>
    </source>
</evidence>
<name>A0A1C5HB58_9ACTN</name>
<protein>
    <submittedName>
        <fullName evidence="2">Uncharacterized protein</fullName>
    </submittedName>
</protein>
<gene>
    <name evidence="2" type="ORF">GA0070614_1064</name>
</gene>
<evidence type="ECO:0000313" key="2">
    <source>
        <dbReference type="EMBL" id="SCG43245.1"/>
    </source>
</evidence>
<reference evidence="3" key="1">
    <citation type="submission" date="2016-06" db="EMBL/GenBank/DDBJ databases">
        <authorList>
            <person name="Varghese N."/>
            <person name="Submissions Spin"/>
        </authorList>
    </citation>
    <scope>NUCLEOTIDE SEQUENCE [LARGE SCALE GENOMIC DNA]</scope>
    <source>
        <strain evidence="3">DSM 45161</strain>
    </source>
</reference>